<dbReference type="InterPro" id="IPR012337">
    <property type="entry name" value="RNaseH-like_sf"/>
</dbReference>
<comment type="caution">
    <text evidence="1">The sequence shown here is derived from an EMBL/GenBank/DDBJ whole genome shotgun (WGS) entry which is preliminary data.</text>
</comment>
<dbReference type="GO" id="GO:0003676">
    <property type="term" value="F:nucleic acid binding"/>
    <property type="evidence" value="ECO:0007669"/>
    <property type="project" value="InterPro"/>
</dbReference>
<reference evidence="2" key="1">
    <citation type="submission" date="2016-06" db="EMBL/GenBank/DDBJ databases">
        <title>Parallel loss of symbiosis genes in relatives of nitrogen-fixing non-legume Parasponia.</title>
        <authorList>
            <person name="Van Velzen R."/>
            <person name="Holmer R."/>
            <person name="Bu F."/>
            <person name="Rutten L."/>
            <person name="Van Zeijl A."/>
            <person name="Liu W."/>
            <person name="Santuari L."/>
            <person name="Cao Q."/>
            <person name="Sharma T."/>
            <person name="Shen D."/>
            <person name="Roswanjaya Y."/>
            <person name="Wardhani T."/>
            <person name="Kalhor M.S."/>
            <person name="Jansen J."/>
            <person name="Van den Hoogen J."/>
            <person name="Gungor B."/>
            <person name="Hartog M."/>
            <person name="Hontelez J."/>
            <person name="Verver J."/>
            <person name="Yang W.-C."/>
            <person name="Schijlen E."/>
            <person name="Repin R."/>
            <person name="Schilthuizen M."/>
            <person name="Schranz E."/>
            <person name="Heidstra R."/>
            <person name="Miyata K."/>
            <person name="Fedorova E."/>
            <person name="Kohlen W."/>
            <person name="Bisseling T."/>
            <person name="Smit S."/>
            <person name="Geurts R."/>
        </authorList>
    </citation>
    <scope>NUCLEOTIDE SEQUENCE [LARGE SCALE GENOMIC DNA]</scope>
    <source>
        <strain evidence="2">cv. RG33-2</strain>
    </source>
</reference>
<protein>
    <submittedName>
        <fullName evidence="1">Ribonuclease H-like domain containing protein</fullName>
    </submittedName>
</protein>
<dbReference type="AlphaFoldDB" id="A0A2P5E801"/>
<organism evidence="1 2">
    <name type="scientific">Trema orientale</name>
    <name type="common">Charcoal tree</name>
    <name type="synonym">Celtis orientalis</name>
    <dbReference type="NCBI Taxonomy" id="63057"/>
    <lineage>
        <taxon>Eukaryota</taxon>
        <taxon>Viridiplantae</taxon>
        <taxon>Streptophyta</taxon>
        <taxon>Embryophyta</taxon>
        <taxon>Tracheophyta</taxon>
        <taxon>Spermatophyta</taxon>
        <taxon>Magnoliopsida</taxon>
        <taxon>eudicotyledons</taxon>
        <taxon>Gunneridae</taxon>
        <taxon>Pentapetalae</taxon>
        <taxon>rosids</taxon>
        <taxon>fabids</taxon>
        <taxon>Rosales</taxon>
        <taxon>Cannabaceae</taxon>
        <taxon>Trema</taxon>
    </lineage>
</organism>
<gene>
    <name evidence="1" type="ORF">TorRG33x02_225650</name>
</gene>
<dbReference type="STRING" id="63057.A0A2P5E801"/>
<sequence>MSTYNIRISNAMVKVDMVDHPGLLDVKLSEFRKSLQRRVVGINAGSYINSFSYQQMVMIDLHRMANPLPESFRNFLTDETICFVGLISSEHLTRLQNRGVECKTGVDVGYLVTWFRR</sequence>
<dbReference type="Gene3D" id="3.30.420.10">
    <property type="entry name" value="Ribonuclease H-like superfamily/Ribonuclease H"/>
    <property type="match status" value="1"/>
</dbReference>
<dbReference type="InParanoid" id="A0A2P5E801"/>
<keyword evidence="2" id="KW-1185">Reference proteome</keyword>
<evidence type="ECO:0000313" key="1">
    <source>
        <dbReference type="EMBL" id="PON81672.1"/>
    </source>
</evidence>
<accession>A0A2P5E801</accession>
<dbReference type="InterPro" id="IPR036397">
    <property type="entry name" value="RNaseH_sf"/>
</dbReference>
<dbReference type="SUPFAM" id="SSF53098">
    <property type="entry name" value="Ribonuclease H-like"/>
    <property type="match status" value="1"/>
</dbReference>
<dbReference type="EMBL" id="JXTC01000211">
    <property type="protein sequence ID" value="PON81672.1"/>
    <property type="molecule type" value="Genomic_DNA"/>
</dbReference>
<proteinExistence type="predicted"/>
<dbReference type="Proteomes" id="UP000237000">
    <property type="component" value="Unassembled WGS sequence"/>
</dbReference>
<name>A0A2P5E801_TREOI</name>
<evidence type="ECO:0000313" key="2">
    <source>
        <dbReference type="Proteomes" id="UP000237000"/>
    </source>
</evidence>
<dbReference type="OrthoDB" id="1194456at2759"/>